<evidence type="ECO:0000313" key="3">
    <source>
        <dbReference type="EMBL" id="UGS34978.1"/>
    </source>
</evidence>
<dbReference type="Pfam" id="PF01627">
    <property type="entry name" value="Hpt"/>
    <property type="match status" value="1"/>
</dbReference>
<sequence length="121" mass="12641">MEHVSDDVPADVRDVLRRVWESRRDNVLARVDVIDATIAAARVGALDDEQRAAGVREAHMLSGSAGTFGFGAATAMARELEHAFDVPGGPPSAALDHLGDVAGALRRELEGEPAGGAEGWG</sequence>
<dbReference type="AlphaFoldDB" id="A0A9E7C036"/>
<reference evidence="3" key="1">
    <citation type="journal article" date="2022" name="Int. J. Syst. Evol. Microbiol.">
        <title>Pseudomonas aegrilactucae sp. nov. and Pseudomonas morbosilactucae sp. nov., pathogens causing bacterial rot of lettuce in Japan.</title>
        <authorList>
            <person name="Sawada H."/>
            <person name="Fujikawa T."/>
            <person name="Satou M."/>
        </authorList>
    </citation>
    <scope>NUCLEOTIDE SEQUENCE</scope>
    <source>
        <strain evidence="3">0166_1</strain>
    </source>
</reference>
<dbReference type="Gene3D" id="1.20.120.160">
    <property type="entry name" value="HPT domain"/>
    <property type="match status" value="1"/>
</dbReference>
<organism evidence="3 4">
    <name type="scientific">Capillimicrobium parvum</name>
    <dbReference type="NCBI Taxonomy" id="2884022"/>
    <lineage>
        <taxon>Bacteria</taxon>
        <taxon>Bacillati</taxon>
        <taxon>Actinomycetota</taxon>
        <taxon>Thermoleophilia</taxon>
        <taxon>Solirubrobacterales</taxon>
        <taxon>Capillimicrobiaceae</taxon>
        <taxon>Capillimicrobium</taxon>
    </lineage>
</organism>
<feature type="domain" description="HPt" evidence="2">
    <location>
        <begin position="19"/>
        <end position="112"/>
    </location>
</feature>
<proteinExistence type="predicted"/>
<accession>A0A9E7C036</accession>
<dbReference type="InterPro" id="IPR036641">
    <property type="entry name" value="HPT_dom_sf"/>
</dbReference>
<dbReference type="GO" id="GO:0000160">
    <property type="term" value="P:phosphorelay signal transduction system"/>
    <property type="evidence" value="ECO:0007669"/>
    <property type="project" value="InterPro"/>
</dbReference>
<evidence type="ECO:0000259" key="2">
    <source>
        <dbReference type="PROSITE" id="PS50894"/>
    </source>
</evidence>
<gene>
    <name evidence="3" type="ORF">DSM104329_01362</name>
</gene>
<feature type="modified residue" description="Phosphohistidine" evidence="1">
    <location>
        <position position="59"/>
    </location>
</feature>
<dbReference type="InterPro" id="IPR008207">
    <property type="entry name" value="Sig_transdc_His_kin_Hpt_dom"/>
</dbReference>
<dbReference type="PROSITE" id="PS50894">
    <property type="entry name" value="HPT"/>
    <property type="match status" value="1"/>
</dbReference>
<dbReference type="EMBL" id="CP087164">
    <property type="protein sequence ID" value="UGS34978.1"/>
    <property type="molecule type" value="Genomic_DNA"/>
</dbReference>
<evidence type="ECO:0000313" key="4">
    <source>
        <dbReference type="Proteomes" id="UP001162834"/>
    </source>
</evidence>
<keyword evidence="1" id="KW-0597">Phosphoprotein</keyword>
<dbReference type="SUPFAM" id="SSF47226">
    <property type="entry name" value="Histidine-containing phosphotransfer domain, HPT domain"/>
    <property type="match status" value="1"/>
</dbReference>
<protein>
    <recommendedName>
        <fullName evidence="2">HPt domain-containing protein</fullName>
    </recommendedName>
</protein>
<name>A0A9E7C036_9ACTN</name>
<dbReference type="KEGG" id="sbae:DSM104329_01362"/>
<dbReference type="Proteomes" id="UP001162834">
    <property type="component" value="Chromosome"/>
</dbReference>
<keyword evidence="4" id="KW-1185">Reference proteome</keyword>
<evidence type="ECO:0000256" key="1">
    <source>
        <dbReference type="PROSITE-ProRule" id="PRU00110"/>
    </source>
</evidence>